<keyword evidence="3" id="KW-0813">Transport</keyword>
<dbReference type="GeneID" id="37269935"/>
<dbReference type="OrthoDB" id="6507044at2759"/>
<dbReference type="Gene3D" id="3.10.450.50">
    <property type="match status" value="1"/>
</dbReference>
<gene>
    <name evidence="5" type="ORF">FA09DRAFT_329923</name>
</gene>
<keyword evidence="1 3" id="KW-0963">Cytoplasm</keyword>
<evidence type="ECO:0000256" key="3">
    <source>
        <dbReference type="RuleBase" id="RU369002"/>
    </source>
</evidence>
<organism evidence="5 6">
    <name type="scientific">Tilletiopsis washingtonensis</name>
    <dbReference type="NCBI Taxonomy" id="58919"/>
    <lineage>
        <taxon>Eukaryota</taxon>
        <taxon>Fungi</taxon>
        <taxon>Dikarya</taxon>
        <taxon>Basidiomycota</taxon>
        <taxon>Ustilaginomycotina</taxon>
        <taxon>Exobasidiomycetes</taxon>
        <taxon>Entylomatales</taxon>
        <taxon>Entylomatales incertae sedis</taxon>
        <taxon>Tilletiopsis</taxon>
    </lineage>
</organism>
<dbReference type="EMBL" id="KZ819292">
    <property type="protein sequence ID" value="PWN98328.1"/>
    <property type="molecule type" value="Genomic_DNA"/>
</dbReference>
<feature type="domain" description="NTF2" evidence="4">
    <location>
        <begin position="4"/>
        <end position="118"/>
    </location>
</feature>
<dbReference type="Pfam" id="PF02136">
    <property type="entry name" value="NTF2"/>
    <property type="match status" value="1"/>
</dbReference>
<proteinExistence type="predicted"/>
<name>A0A316ZBC5_9BASI</name>
<keyword evidence="3" id="KW-0539">Nucleus</keyword>
<evidence type="ECO:0000256" key="1">
    <source>
        <dbReference type="ARBA" id="ARBA00022490"/>
    </source>
</evidence>
<evidence type="ECO:0000313" key="5">
    <source>
        <dbReference type="EMBL" id="PWN98328.1"/>
    </source>
</evidence>
<evidence type="ECO:0000256" key="2">
    <source>
        <dbReference type="ARBA" id="ARBA00026247"/>
    </source>
</evidence>
<comment type="function">
    <text evidence="3">Has a role in nuclear-cytoplasmic transport of proteins and mRNAs.</text>
</comment>
<reference evidence="5 6" key="1">
    <citation type="journal article" date="2018" name="Mol. Biol. Evol.">
        <title>Broad Genomic Sampling Reveals a Smut Pathogenic Ancestry of the Fungal Clade Ustilaginomycotina.</title>
        <authorList>
            <person name="Kijpornyongpan T."/>
            <person name="Mondo S.J."/>
            <person name="Barry K."/>
            <person name="Sandor L."/>
            <person name="Lee J."/>
            <person name="Lipzen A."/>
            <person name="Pangilinan J."/>
            <person name="LaButti K."/>
            <person name="Hainaut M."/>
            <person name="Henrissat B."/>
            <person name="Grigoriev I.V."/>
            <person name="Spatafora J.W."/>
            <person name="Aime M.C."/>
        </authorList>
    </citation>
    <scope>NUCLEOTIDE SEQUENCE [LARGE SCALE GENOMIC DNA]</scope>
    <source>
        <strain evidence="5 6">MCA 4186</strain>
    </source>
</reference>
<evidence type="ECO:0000259" key="4">
    <source>
        <dbReference type="PROSITE" id="PS50177"/>
    </source>
</evidence>
<comment type="subcellular location">
    <subcellularLocation>
        <location evidence="3">Cytoplasm</location>
    </subcellularLocation>
    <subcellularLocation>
        <location evidence="3">Nucleus</location>
    </subcellularLocation>
</comment>
<dbReference type="InterPro" id="IPR032710">
    <property type="entry name" value="NTF2-like_dom_sf"/>
</dbReference>
<dbReference type="GO" id="GO:0005737">
    <property type="term" value="C:cytoplasm"/>
    <property type="evidence" value="ECO:0007669"/>
    <property type="project" value="UniProtKB-SubCell"/>
</dbReference>
<dbReference type="SUPFAM" id="SSF54427">
    <property type="entry name" value="NTF2-like"/>
    <property type="match status" value="1"/>
</dbReference>
<dbReference type="Proteomes" id="UP000245946">
    <property type="component" value="Unassembled WGS sequence"/>
</dbReference>
<sequence length="121" mass="13517">MDAIAEQFTNFYYQTFDGGDRSALANLYRASSMLTFEGDQHQGAQAITDKLVSLPFQRVQHKVETRDAQPSGDGNALVVMVTGALMVDDSPQPMRFSQVFTLMPEGGSYYVFNDLFRLNYG</sequence>
<dbReference type="GO" id="GO:0051028">
    <property type="term" value="P:mRNA transport"/>
    <property type="evidence" value="ECO:0007669"/>
    <property type="project" value="UniProtKB-UniRule"/>
</dbReference>
<dbReference type="GO" id="GO:0005635">
    <property type="term" value="C:nuclear envelope"/>
    <property type="evidence" value="ECO:0007669"/>
    <property type="project" value="UniProtKB-ARBA"/>
</dbReference>
<dbReference type="InterPro" id="IPR045875">
    <property type="entry name" value="NTF2"/>
</dbReference>
<dbReference type="AlphaFoldDB" id="A0A316ZBC5"/>
<protein>
    <recommendedName>
        <fullName evidence="2 3">Nuclear transport factor 2</fullName>
        <shortName evidence="3">NTF-2</shortName>
    </recommendedName>
</protein>
<dbReference type="FunFam" id="3.10.450.50:FF:000005">
    <property type="entry name" value="Nuclear transport factor 2"/>
    <property type="match status" value="1"/>
</dbReference>
<accession>A0A316ZBC5</accession>
<dbReference type="RefSeq" id="XP_025598607.1">
    <property type="nucleotide sequence ID" value="XM_025742391.1"/>
</dbReference>
<dbReference type="STRING" id="58919.A0A316ZBC5"/>
<dbReference type="PANTHER" id="PTHR12612">
    <property type="entry name" value="NUCLEAR TRANSPORT FACTOR 2"/>
    <property type="match status" value="1"/>
</dbReference>
<keyword evidence="3" id="KW-0653">Protein transport</keyword>
<evidence type="ECO:0000313" key="6">
    <source>
        <dbReference type="Proteomes" id="UP000245946"/>
    </source>
</evidence>
<dbReference type="InterPro" id="IPR002075">
    <property type="entry name" value="NTF2_dom"/>
</dbReference>
<dbReference type="GO" id="GO:0006606">
    <property type="term" value="P:protein import into nucleus"/>
    <property type="evidence" value="ECO:0007669"/>
    <property type="project" value="UniProtKB-ARBA"/>
</dbReference>
<dbReference type="CDD" id="cd00780">
    <property type="entry name" value="NTF2"/>
    <property type="match status" value="1"/>
</dbReference>
<keyword evidence="6" id="KW-1185">Reference proteome</keyword>
<dbReference type="InterPro" id="IPR018222">
    <property type="entry name" value="Nuclear_transport_factor_2_euk"/>
</dbReference>
<dbReference type="PROSITE" id="PS50177">
    <property type="entry name" value="NTF2_DOMAIN"/>
    <property type="match status" value="1"/>
</dbReference>